<dbReference type="Proteomes" id="UP000887572">
    <property type="component" value="Unplaced"/>
</dbReference>
<dbReference type="PANTHER" id="PTHR21359">
    <property type="entry name" value="DUF5577 DOMAIN-CONTAINING PROTEIN"/>
    <property type="match status" value="1"/>
</dbReference>
<dbReference type="GO" id="GO:0005634">
    <property type="term" value="C:nucleus"/>
    <property type="evidence" value="ECO:0007669"/>
    <property type="project" value="TreeGrafter"/>
</dbReference>
<dbReference type="PANTHER" id="PTHR21359:SF1">
    <property type="entry name" value="DUF5577 DOMAIN-CONTAINING PROTEIN"/>
    <property type="match status" value="1"/>
</dbReference>
<dbReference type="Gene3D" id="1.10.150.50">
    <property type="entry name" value="Transcription Factor, Ets-1"/>
    <property type="match status" value="1"/>
</dbReference>
<evidence type="ECO:0000313" key="3">
    <source>
        <dbReference type="WBParaSite" id="Gr19_v10_g17521.t2"/>
    </source>
</evidence>
<accession>A0A914HHX2</accession>
<dbReference type="WBParaSite" id="Gr19_v10_g17521.t2">
    <property type="protein sequence ID" value="Gr19_v10_g17521.t2"/>
    <property type="gene ID" value="Gr19_v10_g17521"/>
</dbReference>
<evidence type="ECO:0000313" key="2">
    <source>
        <dbReference type="Proteomes" id="UP000887572"/>
    </source>
</evidence>
<evidence type="ECO:0000256" key="1">
    <source>
        <dbReference type="SAM" id="MobiDB-lite"/>
    </source>
</evidence>
<keyword evidence="2" id="KW-1185">Reference proteome</keyword>
<dbReference type="Pfam" id="PF18017">
    <property type="entry name" value="SAM_4"/>
    <property type="match status" value="1"/>
</dbReference>
<reference evidence="3" key="1">
    <citation type="submission" date="2022-11" db="UniProtKB">
        <authorList>
            <consortium name="WormBaseParasite"/>
        </authorList>
    </citation>
    <scope>IDENTIFICATION</scope>
</reference>
<dbReference type="InterPro" id="IPR013761">
    <property type="entry name" value="SAM/pointed_sf"/>
</dbReference>
<organism evidence="2 3">
    <name type="scientific">Globodera rostochiensis</name>
    <name type="common">Golden nematode worm</name>
    <name type="synonym">Heterodera rostochiensis</name>
    <dbReference type="NCBI Taxonomy" id="31243"/>
    <lineage>
        <taxon>Eukaryota</taxon>
        <taxon>Metazoa</taxon>
        <taxon>Ecdysozoa</taxon>
        <taxon>Nematoda</taxon>
        <taxon>Chromadorea</taxon>
        <taxon>Rhabditida</taxon>
        <taxon>Tylenchina</taxon>
        <taxon>Tylenchomorpha</taxon>
        <taxon>Tylenchoidea</taxon>
        <taxon>Heteroderidae</taxon>
        <taxon>Heteroderinae</taxon>
        <taxon>Globodera</taxon>
    </lineage>
</organism>
<sequence>MSGSSAAFERFFATCGIPQTMVSKYASRFVKERIHPALMRDLGKEDLRELGVSALGDQLAIMRYIKQCDGNPPEFNPSDSKRKSESRQKETAEFASDEEDEPMFVDSNPSNIFKAPDREDIYHVKMPAGTLPKTRKMLEKNRFLRDQGVLKRGVSGIRKSGVELSKPVLNTISTRSKVIGRKPTKIQDTDITSSTAFASLGSMRSDSISTKTTVVADLSRNSQRSVSLANRFASLSGGANIRIQLRGDAASQPSQRRLINYGNSDIVDDSTAAGFYEGRPKTIGIRRGNFPPQMVRVRKSDLQPEVRRAPIAERIQIVGQSRRSRPVITVRGEERTAAMDTVGRRGWPTPMKRTSILDRISVAK</sequence>
<dbReference type="AlphaFoldDB" id="A0A914HHX2"/>
<proteinExistence type="predicted"/>
<name>A0A914HHX2_GLORO</name>
<dbReference type="InterPro" id="IPR039161">
    <property type="entry name" value="C19orf47-like"/>
</dbReference>
<dbReference type="SUPFAM" id="SSF47769">
    <property type="entry name" value="SAM/Pointed domain"/>
    <property type="match status" value="1"/>
</dbReference>
<protein>
    <submittedName>
        <fullName evidence="3">SAM domain-containing protein</fullName>
    </submittedName>
</protein>
<feature type="compositionally biased region" description="Basic and acidic residues" evidence="1">
    <location>
        <begin position="79"/>
        <end position="92"/>
    </location>
</feature>
<feature type="region of interest" description="Disordered" evidence="1">
    <location>
        <begin position="70"/>
        <end position="110"/>
    </location>
</feature>